<gene>
    <name evidence="1" type="ORF">CGI_10012506</name>
</gene>
<name>K1PVT0_MAGGI</name>
<dbReference type="InParanoid" id="K1PVT0"/>
<dbReference type="EMBL" id="JH816021">
    <property type="protein sequence ID" value="EKC25848.1"/>
    <property type="molecule type" value="Genomic_DNA"/>
</dbReference>
<reference evidence="1" key="1">
    <citation type="journal article" date="2012" name="Nature">
        <title>The oyster genome reveals stress adaptation and complexity of shell formation.</title>
        <authorList>
            <person name="Zhang G."/>
            <person name="Fang X."/>
            <person name="Guo X."/>
            <person name="Li L."/>
            <person name="Luo R."/>
            <person name="Xu F."/>
            <person name="Yang P."/>
            <person name="Zhang L."/>
            <person name="Wang X."/>
            <person name="Qi H."/>
            <person name="Xiong Z."/>
            <person name="Que H."/>
            <person name="Xie Y."/>
            <person name="Holland P.W."/>
            <person name="Paps J."/>
            <person name="Zhu Y."/>
            <person name="Wu F."/>
            <person name="Chen Y."/>
            <person name="Wang J."/>
            <person name="Peng C."/>
            <person name="Meng J."/>
            <person name="Yang L."/>
            <person name="Liu J."/>
            <person name="Wen B."/>
            <person name="Zhang N."/>
            <person name="Huang Z."/>
            <person name="Zhu Q."/>
            <person name="Feng Y."/>
            <person name="Mount A."/>
            <person name="Hedgecock D."/>
            <person name="Xu Z."/>
            <person name="Liu Y."/>
            <person name="Domazet-Loso T."/>
            <person name="Du Y."/>
            <person name="Sun X."/>
            <person name="Zhang S."/>
            <person name="Liu B."/>
            <person name="Cheng P."/>
            <person name="Jiang X."/>
            <person name="Li J."/>
            <person name="Fan D."/>
            <person name="Wang W."/>
            <person name="Fu W."/>
            <person name="Wang T."/>
            <person name="Wang B."/>
            <person name="Zhang J."/>
            <person name="Peng Z."/>
            <person name="Li Y."/>
            <person name="Li N."/>
            <person name="Wang J."/>
            <person name="Chen M."/>
            <person name="He Y."/>
            <person name="Tan F."/>
            <person name="Song X."/>
            <person name="Zheng Q."/>
            <person name="Huang R."/>
            <person name="Yang H."/>
            <person name="Du X."/>
            <person name="Chen L."/>
            <person name="Yang M."/>
            <person name="Gaffney P.M."/>
            <person name="Wang S."/>
            <person name="Luo L."/>
            <person name="She Z."/>
            <person name="Ming Y."/>
            <person name="Huang W."/>
            <person name="Zhang S."/>
            <person name="Huang B."/>
            <person name="Zhang Y."/>
            <person name="Qu T."/>
            <person name="Ni P."/>
            <person name="Miao G."/>
            <person name="Wang J."/>
            <person name="Wang Q."/>
            <person name="Steinberg C.E."/>
            <person name="Wang H."/>
            <person name="Li N."/>
            <person name="Qian L."/>
            <person name="Zhang G."/>
            <person name="Li Y."/>
            <person name="Yang H."/>
            <person name="Liu X."/>
            <person name="Wang J."/>
            <person name="Yin Y."/>
            <person name="Wang J."/>
        </authorList>
    </citation>
    <scope>NUCLEOTIDE SEQUENCE [LARGE SCALE GENOMIC DNA]</scope>
    <source>
        <strain evidence="1">05x7-T-G4-1.051#20</strain>
    </source>
</reference>
<dbReference type="AlphaFoldDB" id="K1PVT0"/>
<protein>
    <submittedName>
        <fullName evidence="1">Uncharacterized protein</fullName>
    </submittedName>
</protein>
<accession>K1PVT0</accession>
<dbReference type="HOGENOM" id="CLU_2814906_0_0_1"/>
<evidence type="ECO:0000313" key="1">
    <source>
        <dbReference type="EMBL" id="EKC25848.1"/>
    </source>
</evidence>
<sequence length="67" mass="7648">MCKDNLDTEINRSCSKKQIPKLCDFAGRNLHESIPIAGGGFYNNCNEIMKQTHTEMYNLYTIGYDVV</sequence>
<proteinExistence type="predicted"/>
<organism evidence="1">
    <name type="scientific">Magallana gigas</name>
    <name type="common">Pacific oyster</name>
    <name type="synonym">Crassostrea gigas</name>
    <dbReference type="NCBI Taxonomy" id="29159"/>
    <lineage>
        <taxon>Eukaryota</taxon>
        <taxon>Metazoa</taxon>
        <taxon>Spiralia</taxon>
        <taxon>Lophotrochozoa</taxon>
        <taxon>Mollusca</taxon>
        <taxon>Bivalvia</taxon>
        <taxon>Autobranchia</taxon>
        <taxon>Pteriomorphia</taxon>
        <taxon>Ostreida</taxon>
        <taxon>Ostreoidea</taxon>
        <taxon>Ostreidae</taxon>
        <taxon>Magallana</taxon>
    </lineage>
</organism>